<feature type="domain" description="AAA" evidence="1">
    <location>
        <begin position="4"/>
        <end position="177"/>
    </location>
</feature>
<evidence type="ECO:0000313" key="2">
    <source>
        <dbReference type="EMBL" id="WBL37341.1"/>
    </source>
</evidence>
<dbReference type="InterPro" id="IPR027417">
    <property type="entry name" value="P-loop_NTPase"/>
</dbReference>
<name>A0ABY7M9X1_9CHLR</name>
<evidence type="ECO:0000313" key="3">
    <source>
        <dbReference type="Proteomes" id="UP001212803"/>
    </source>
</evidence>
<dbReference type="CDD" id="cd02042">
    <property type="entry name" value="ParAB_family"/>
    <property type="match status" value="1"/>
</dbReference>
<gene>
    <name evidence="2" type="ORF">O0235_07145</name>
</gene>
<evidence type="ECO:0000259" key="1">
    <source>
        <dbReference type="Pfam" id="PF13614"/>
    </source>
</evidence>
<accession>A0ABY7M9X1</accession>
<sequence length="256" mass="27451">MGARIVSLVNQKGGVGKTTTAVSLAVALARRGQRVLLVDLDPQANATSALGVLGSGRAGVYDAILDETPVEECIARVEEEGVDLVPSSAELSGAEVELVPVLARERRLANALHPVRDRYDWVLIDCPPSLGLLTINALTASESVIIPVQCEYMALEGLSRLMETLDLVRRNLNPGLHVLGVILTMFDARTRLAQQVVDEVRSHFPQTFATIIPRSVRLSEAPSHGQSIFRYEPGGRAAAAYEAVAAELLERVGVAV</sequence>
<proteinExistence type="predicted"/>
<dbReference type="RefSeq" id="WP_270057854.1">
    <property type="nucleotide sequence ID" value="NZ_CP115149.1"/>
</dbReference>
<protein>
    <submittedName>
        <fullName evidence="2">AAA family ATPase</fullName>
    </submittedName>
</protein>
<dbReference type="Proteomes" id="UP001212803">
    <property type="component" value="Chromosome"/>
</dbReference>
<dbReference type="InterPro" id="IPR050678">
    <property type="entry name" value="DNA_Partitioning_ATPase"/>
</dbReference>
<dbReference type="EMBL" id="CP115149">
    <property type="protein sequence ID" value="WBL37341.1"/>
    <property type="molecule type" value="Genomic_DNA"/>
</dbReference>
<keyword evidence="3" id="KW-1185">Reference proteome</keyword>
<dbReference type="Pfam" id="PF13614">
    <property type="entry name" value="AAA_31"/>
    <property type="match status" value="1"/>
</dbReference>
<dbReference type="InterPro" id="IPR025669">
    <property type="entry name" value="AAA_dom"/>
</dbReference>
<dbReference type="PANTHER" id="PTHR13696">
    <property type="entry name" value="P-LOOP CONTAINING NUCLEOSIDE TRIPHOSPHATE HYDROLASE"/>
    <property type="match status" value="1"/>
</dbReference>
<dbReference type="PANTHER" id="PTHR13696:SF52">
    <property type="entry name" value="PARA FAMILY PROTEIN CT_582"/>
    <property type="match status" value="1"/>
</dbReference>
<organism evidence="2 3">
    <name type="scientific">Tepidiforma flava</name>
    <dbReference type="NCBI Taxonomy" id="3004094"/>
    <lineage>
        <taxon>Bacteria</taxon>
        <taxon>Bacillati</taxon>
        <taxon>Chloroflexota</taxon>
        <taxon>Tepidiformia</taxon>
        <taxon>Tepidiformales</taxon>
        <taxon>Tepidiformaceae</taxon>
        <taxon>Tepidiforma</taxon>
    </lineage>
</organism>
<dbReference type="Gene3D" id="3.40.50.300">
    <property type="entry name" value="P-loop containing nucleotide triphosphate hydrolases"/>
    <property type="match status" value="1"/>
</dbReference>
<dbReference type="SUPFAM" id="SSF52540">
    <property type="entry name" value="P-loop containing nucleoside triphosphate hydrolases"/>
    <property type="match status" value="1"/>
</dbReference>
<dbReference type="PIRSF" id="PIRSF009320">
    <property type="entry name" value="Nuc_binding_HP_1000"/>
    <property type="match status" value="1"/>
</dbReference>
<reference evidence="2 3" key="1">
    <citation type="journal article" date="2023" name="ISME J.">
        <title>Thermophilic Dehalococcoidia with unusual traits shed light on an unexpected past.</title>
        <authorList>
            <person name="Palmer M."/>
            <person name="Covington J.K."/>
            <person name="Zhou E.M."/>
            <person name="Thomas S.C."/>
            <person name="Habib N."/>
            <person name="Seymour C.O."/>
            <person name="Lai D."/>
            <person name="Johnston J."/>
            <person name="Hashimi A."/>
            <person name="Jiao J.Y."/>
            <person name="Muok A.R."/>
            <person name="Liu L."/>
            <person name="Xian W.D."/>
            <person name="Zhi X.Y."/>
            <person name="Li M.M."/>
            <person name="Silva L.P."/>
            <person name="Bowen B.P."/>
            <person name="Louie K."/>
            <person name="Briegel A."/>
            <person name="Pett-Ridge J."/>
            <person name="Weber P.K."/>
            <person name="Tocheva E.I."/>
            <person name="Woyke T."/>
            <person name="Northen T.R."/>
            <person name="Mayali X."/>
            <person name="Li W.J."/>
            <person name="Hedlund B.P."/>
        </authorList>
    </citation>
    <scope>NUCLEOTIDE SEQUENCE [LARGE SCALE GENOMIC DNA]</scope>
    <source>
        <strain evidence="2 3">YIM 72310</strain>
    </source>
</reference>